<accession>A0A4R4DZ57</accession>
<dbReference type="Pfam" id="PF03481">
    <property type="entry name" value="Sua5_C"/>
    <property type="match status" value="1"/>
</dbReference>
<reference evidence="2 3" key="1">
    <citation type="submission" date="2019-03" db="EMBL/GenBank/DDBJ databases">
        <authorList>
            <person name="Kim M.K.M."/>
        </authorList>
    </citation>
    <scope>NUCLEOTIDE SEQUENCE [LARGE SCALE GENOMIC DNA]</scope>
    <source>
        <strain evidence="2 3">18JY21-1</strain>
    </source>
</reference>
<dbReference type="EMBL" id="SKFG01000051">
    <property type="protein sequence ID" value="TCZ69355.1"/>
    <property type="molecule type" value="Genomic_DNA"/>
</dbReference>
<dbReference type="Gene3D" id="3.40.50.11030">
    <property type="entry name" value="Threonylcarbamoyl-AMP synthase, C-terminal domain"/>
    <property type="match status" value="1"/>
</dbReference>
<gene>
    <name evidence="2" type="ORF">E0485_23800</name>
</gene>
<evidence type="ECO:0000313" key="2">
    <source>
        <dbReference type="EMBL" id="TCZ69355.1"/>
    </source>
</evidence>
<evidence type="ECO:0000313" key="3">
    <source>
        <dbReference type="Proteomes" id="UP000295418"/>
    </source>
</evidence>
<keyword evidence="3" id="KW-1185">Reference proteome</keyword>
<dbReference type="OrthoDB" id="9814580at2"/>
<proteinExistence type="predicted"/>
<dbReference type="InterPro" id="IPR005145">
    <property type="entry name" value="Sua5_C"/>
</dbReference>
<evidence type="ECO:0000259" key="1">
    <source>
        <dbReference type="Pfam" id="PF03481"/>
    </source>
</evidence>
<protein>
    <recommendedName>
        <fullName evidence="1">Threonylcarbamoyl-AMP synthase C-terminal domain-containing protein</fullName>
    </recommendedName>
</protein>
<sequence length="95" mass="10081">MRRELSAAKAKGERTGVLTFSGQSAYPEADVTLTCGSLDEPQTIAQGLFAALRQFDQDGVTFILAESCSEQGIGAAIMNRLRKAAGNHILHATAE</sequence>
<dbReference type="AlphaFoldDB" id="A0A4R4DZ57"/>
<organism evidence="2 3">
    <name type="scientific">Paenibacillus albiflavus</name>
    <dbReference type="NCBI Taxonomy" id="2545760"/>
    <lineage>
        <taxon>Bacteria</taxon>
        <taxon>Bacillati</taxon>
        <taxon>Bacillota</taxon>
        <taxon>Bacilli</taxon>
        <taxon>Bacillales</taxon>
        <taxon>Paenibacillaceae</taxon>
        <taxon>Paenibacillus</taxon>
    </lineage>
</organism>
<feature type="domain" description="Threonylcarbamoyl-AMP synthase C-terminal" evidence="1">
    <location>
        <begin position="5"/>
        <end position="86"/>
    </location>
</feature>
<dbReference type="InterPro" id="IPR038385">
    <property type="entry name" value="Sua5/YwlC_C"/>
</dbReference>
<dbReference type="Proteomes" id="UP000295418">
    <property type="component" value="Unassembled WGS sequence"/>
</dbReference>
<comment type="caution">
    <text evidence="2">The sequence shown here is derived from an EMBL/GenBank/DDBJ whole genome shotgun (WGS) entry which is preliminary data.</text>
</comment>
<name>A0A4R4DZ57_9BACL</name>
<dbReference type="RefSeq" id="WP_132420538.1">
    <property type="nucleotide sequence ID" value="NZ_SKFG01000051.1"/>
</dbReference>